<dbReference type="EMBL" id="CP064981">
    <property type="protein sequence ID" value="QQR93044.1"/>
    <property type="molecule type" value="Genomic_DNA"/>
</dbReference>
<protein>
    <submittedName>
        <fullName evidence="2">DUF2666 family protein</fullName>
    </submittedName>
</protein>
<dbReference type="AlphaFoldDB" id="A0A7T9DKL6"/>
<dbReference type="Pfam" id="PF10869">
    <property type="entry name" value="DUF2666"/>
    <property type="match status" value="1"/>
</dbReference>
<sequence length="143" mass="15983">MTLTPAKIQFIANYPAWQCIKKFAVTEQTDPKTVGEFFVSYSISIENRLEKYLSQSVDMQKVKELIAAAPTGKTAGDIPSFLQYVSSSTLEQRAHTIGKNPHMGKIVHAYIVRTLFKQNGLMGDYSGVEIPGLKRLMKKKKGI</sequence>
<reference evidence="2" key="1">
    <citation type="submission" date="2020-11" db="EMBL/GenBank/DDBJ databases">
        <title>Connecting structure to function with the recovery of over 1000 high-quality activated sludge metagenome-assembled genomes encoding full-length rRNA genes using long-read sequencing.</title>
        <authorList>
            <person name="Singleton C.M."/>
            <person name="Petriglieri F."/>
            <person name="Kristensen J.M."/>
            <person name="Kirkegaard R.H."/>
            <person name="Michaelsen T.Y."/>
            <person name="Andersen M.H."/>
            <person name="Karst S.M."/>
            <person name="Dueholm M.S."/>
            <person name="Nielsen P.H."/>
            <person name="Albertsen M."/>
        </authorList>
    </citation>
    <scope>NUCLEOTIDE SEQUENCE</scope>
    <source>
        <strain evidence="2">Fred_18-Q3-R57-64_BAT3C.431</strain>
    </source>
</reference>
<name>A0A7T9DKL6_9ARCH</name>
<evidence type="ECO:0000259" key="1">
    <source>
        <dbReference type="Pfam" id="PF10869"/>
    </source>
</evidence>
<dbReference type="Proteomes" id="UP000596004">
    <property type="component" value="Chromosome"/>
</dbReference>
<evidence type="ECO:0000313" key="2">
    <source>
        <dbReference type="EMBL" id="QQR93044.1"/>
    </source>
</evidence>
<dbReference type="InterPro" id="IPR022620">
    <property type="entry name" value="DUF2666"/>
</dbReference>
<proteinExistence type="predicted"/>
<accession>A0A7T9DKL6</accession>
<gene>
    <name evidence="2" type="ORF">IPJ89_02265</name>
</gene>
<feature type="domain" description="DUF2666" evidence="1">
    <location>
        <begin position="7"/>
        <end position="123"/>
    </location>
</feature>
<organism evidence="2">
    <name type="scientific">Candidatus Iainarchaeum sp</name>
    <dbReference type="NCBI Taxonomy" id="3101447"/>
    <lineage>
        <taxon>Archaea</taxon>
        <taxon>Candidatus Iainarchaeota</taxon>
        <taxon>Candidatus Iainarchaeia</taxon>
        <taxon>Candidatus Iainarchaeales</taxon>
        <taxon>Candidatus Iainarchaeaceae</taxon>
        <taxon>Candidatus Iainarchaeum</taxon>
    </lineage>
</organism>